<dbReference type="SUPFAM" id="SSF52317">
    <property type="entry name" value="Class I glutamine amidotransferase-like"/>
    <property type="match status" value="1"/>
</dbReference>
<gene>
    <name evidence="1" type="ORF">EDC90_10548</name>
</gene>
<dbReference type="RefSeq" id="WP_132314159.1">
    <property type="nucleotide sequence ID" value="NZ_SMAR01000054.1"/>
</dbReference>
<dbReference type="Pfam" id="PF14871">
    <property type="entry name" value="GHL6"/>
    <property type="match status" value="1"/>
</dbReference>
<evidence type="ECO:0000313" key="2">
    <source>
        <dbReference type="Proteomes" id="UP000295097"/>
    </source>
</evidence>
<dbReference type="InterPro" id="IPR029062">
    <property type="entry name" value="Class_I_gatase-like"/>
</dbReference>
<proteinExistence type="predicted"/>
<keyword evidence="1" id="KW-0378">Hydrolase</keyword>
<keyword evidence="2" id="KW-1185">Reference proteome</keyword>
<dbReference type="EMBL" id="SMAR01000054">
    <property type="protein sequence ID" value="TCT29196.1"/>
    <property type="molecule type" value="Genomic_DNA"/>
</dbReference>
<name>A0A4R3NF88_9HYPH</name>
<accession>A0A4R3NF88</accession>
<dbReference type="OrthoDB" id="7536405at2"/>
<dbReference type="Gene3D" id="3.20.20.80">
    <property type="entry name" value="Glycosidases"/>
    <property type="match status" value="1"/>
</dbReference>
<comment type="caution">
    <text evidence="1">The sequence shown here is derived from an EMBL/GenBank/DDBJ whole genome shotgun (WGS) entry which is preliminary data.</text>
</comment>
<dbReference type="InterPro" id="IPR017853">
    <property type="entry name" value="GH"/>
</dbReference>
<dbReference type="Proteomes" id="UP000295097">
    <property type="component" value="Unassembled WGS sequence"/>
</dbReference>
<dbReference type="SUPFAM" id="SSF51445">
    <property type="entry name" value="(Trans)glycosidases"/>
    <property type="match status" value="1"/>
</dbReference>
<evidence type="ECO:0000313" key="1">
    <source>
        <dbReference type="EMBL" id="TCT29196.1"/>
    </source>
</evidence>
<reference evidence="1 2" key="1">
    <citation type="submission" date="2019-03" db="EMBL/GenBank/DDBJ databases">
        <title>Freshwater and sediment microbial communities from various areas in North America, analyzing microbe dynamics in response to fracking.</title>
        <authorList>
            <person name="Lamendella R."/>
        </authorList>
    </citation>
    <scope>NUCLEOTIDE SEQUENCE [LARGE SCALE GENOMIC DNA]</scope>
    <source>
        <strain evidence="1 2">175.2</strain>
    </source>
</reference>
<sequence length="702" mass="78166">MNFIDPKTASHLRTPEWYKTATRWTQLTLVENDPVNFDPDFWIDVFKRTRSNAVCLSAGGYIGFYPSKVPLHYVSKFLGDSDPFGRLVDGARELGMHVMARVDPHAIHQDAADAHPEWIAVDRDGNPRRHWAMPELWVTCAYGDYNNVFMPEIVREITCDYDIDAIFANRWQGHGVCYCESCKSRFRDATGLDLPMTSDVADPAWRAWSGWRRDVLTRMVINWDNDVKAIRQHASFIPNMGGESLMEFDIGLIEKHCPFLVVDHQGRRGLEPVWLAGRNAKRMRATFRERPVVLITSIGPEEKHRWKDSVTTGAEIEGWIANGVTHGMLPWFTKFNGVVPDERWVAPVANGFEKHVKLEAVFEKTVPTAEIAIIDPTTTLKNWARDERRAAEGDDLGFYHALVEAKLSFEFLSDEAMTATSLDRFKVVILANASNLSDAQCALLREYAARGGSLVAAHETAMRDETGKERDAFALGDVFGVKRTALSRGPVKNSYIALSGEHPVNAGYEGAERIIGGTMLAAVETLPGTETPFLSIPDFPDLPMEEVYPREEAKGAAVVTRETKAGGRTVYIPWNIGGIFWDVLTADHQRLIANAVHFALGARPRVEVSGHSVLDIAVRESNDTLAVLLFNLTNPMMFKGPTRSVYPVGRHTVSVAIPEGRSIAGAKLLIAGEEAEFRVAGGRAEVEVPAIETLETVELRWA</sequence>
<dbReference type="Gene3D" id="3.40.50.880">
    <property type="match status" value="1"/>
</dbReference>
<protein>
    <submittedName>
        <fullName evidence="1">Putative glycosyl hydrolase-like family 6 (GHL6) protein</fullName>
    </submittedName>
</protein>
<organism evidence="1 2">
    <name type="scientific">Martelella mediterranea</name>
    <dbReference type="NCBI Taxonomy" id="293089"/>
    <lineage>
        <taxon>Bacteria</taxon>
        <taxon>Pseudomonadati</taxon>
        <taxon>Pseudomonadota</taxon>
        <taxon>Alphaproteobacteria</taxon>
        <taxon>Hyphomicrobiales</taxon>
        <taxon>Aurantimonadaceae</taxon>
        <taxon>Martelella</taxon>
    </lineage>
</organism>
<dbReference type="AlphaFoldDB" id="A0A4R3NF88"/>
<dbReference type="InterPro" id="IPR028212">
    <property type="entry name" value="GHL6"/>
</dbReference>
<dbReference type="GO" id="GO:0016787">
    <property type="term" value="F:hydrolase activity"/>
    <property type="evidence" value="ECO:0007669"/>
    <property type="project" value="UniProtKB-KW"/>
</dbReference>
<dbReference type="CDD" id="cd03143">
    <property type="entry name" value="A4_beta-galactosidase_middle_domain"/>
    <property type="match status" value="1"/>
</dbReference>